<dbReference type="AlphaFoldDB" id="A0AAQ3S650"/>
<evidence type="ECO:0000313" key="1">
    <source>
        <dbReference type="EMBL" id="WVZ17823.1"/>
    </source>
</evidence>
<dbReference type="Proteomes" id="UP001374535">
    <property type="component" value="Chromosome 3"/>
</dbReference>
<reference evidence="1 2" key="1">
    <citation type="journal article" date="2023" name="Life. Sci Alliance">
        <title>Evolutionary insights into 3D genome organization and epigenetic landscape of Vigna mungo.</title>
        <authorList>
            <person name="Junaid A."/>
            <person name="Singh B."/>
            <person name="Bhatia S."/>
        </authorList>
    </citation>
    <scope>NUCLEOTIDE SEQUENCE [LARGE SCALE GENOMIC DNA]</scope>
    <source>
        <strain evidence="1">Urdbean</strain>
    </source>
</reference>
<dbReference type="EMBL" id="CP144698">
    <property type="protein sequence ID" value="WVZ17823.1"/>
    <property type="molecule type" value="Genomic_DNA"/>
</dbReference>
<accession>A0AAQ3S650</accession>
<sequence>MGSHFVSVSQATMLRSAATTVGTGAVSRRPVIRPRSQLLPLAELTLSKLWDSDLSLVLISSSTYMFCCSVVRRRKFQPLQGRLIPEGLLLLASTGQMFPKGLLLFRAVKPLKLSPYRFVAVSLLFPTVAGYCSPYRYVVVSLCTFEGLPYVAHGNHVLEVLVLFATTDGNPAPTALHQFLQFVVVCCCNPFLMEISLFHGASSPSFIAVQVEVSLC</sequence>
<evidence type="ECO:0000313" key="2">
    <source>
        <dbReference type="Proteomes" id="UP001374535"/>
    </source>
</evidence>
<protein>
    <submittedName>
        <fullName evidence="1">Uncharacterized protein</fullName>
    </submittedName>
</protein>
<organism evidence="1 2">
    <name type="scientific">Vigna mungo</name>
    <name type="common">Black gram</name>
    <name type="synonym">Phaseolus mungo</name>
    <dbReference type="NCBI Taxonomy" id="3915"/>
    <lineage>
        <taxon>Eukaryota</taxon>
        <taxon>Viridiplantae</taxon>
        <taxon>Streptophyta</taxon>
        <taxon>Embryophyta</taxon>
        <taxon>Tracheophyta</taxon>
        <taxon>Spermatophyta</taxon>
        <taxon>Magnoliopsida</taxon>
        <taxon>eudicotyledons</taxon>
        <taxon>Gunneridae</taxon>
        <taxon>Pentapetalae</taxon>
        <taxon>rosids</taxon>
        <taxon>fabids</taxon>
        <taxon>Fabales</taxon>
        <taxon>Fabaceae</taxon>
        <taxon>Papilionoideae</taxon>
        <taxon>50 kb inversion clade</taxon>
        <taxon>NPAAA clade</taxon>
        <taxon>indigoferoid/millettioid clade</taxon>
        <taxon>Phaseoleae</taxon>
        <taxon>Vigna</taxon>
    </lineage>
</organism>
<keyword evidence="2" id="KW-1185">Reference proteome</keyword>
<proteinExistence type="predicted"/>
<gene>
    <name evidence="1" type="ORF">V8G54_010805</name>
</gene>
<name>A0AAQ3S650_VIGMU</name>